<dbReference type="EMBL" id="AACS02000004">
    <property type="protein sequence ID" value="EAU81619.1"/>
    <property type="molecule type" value="Genomic_DNA"/>
</dbReference>
<dbReference type="Gene3D" id="3.40.50.300">
    <property type="entry name" value="P-loop containing nucleotide triphosphate hydrolases"/>
    <property type="match status" value="1"/>
</dbReference>
<proteinExistence type="predicted"/>
<evidence type="ECO:0000313" key="3">
    <source>
        <dbReference type="Proteomes" id="UP000001861"/>
    </source>
</evidence>
<dbReference type="VEuPathDB" id="FungiDB:CC1G_02635"/>
<dbReference type="OrthoDB" id="8954335at2759"/>
<dbReference type="SUPFAM" id="SSF52540">
    <property type="entry name" value="P-loop containing nucleoside triphosphate hydrolases"/>
    <property type="match status" value="1"/>
</dbReference>
<evidence type="ECO:0000259" key="1">
    <source>
        <dbReference type="Pfam" id="PF01926"/>
    </source>
</evidence>
<comment type="caution">
    <text evidence="2">The sequence shown here is derived from an EMBL/GenBank/DDBJ whole genome shotgun (WGS) entry which is preliminary data.</text>
</comment>
<dbReference type="GO" id="GO:0005525">
    <property type="term" value="F:GTP binding"/>
    <property type="evidence" value="ECO:0007669"/>
    <property type="project" value="InterPro"/>
</dbReference>
<reference evidence="2 3" key="1">
    <citation type="journal article" date="2010" name="Proc. Natl. Acad. Sci. U.S.A.">
        <title>Insights into evolution of multicellular fungi from the assembled chromosomes of the mushroom Coprinopsis cinerea (Coprinus cinereus).</title>
        <authorList>
            <person name="Stajich J.E."/>
            <person name="Wilke S.K."/>
            <person name="Ahren D."/>
            <person name="Au C.H."/>
            <person name="Birren B.W."/>
            <person name="Borodovsky M."/>
            <person name="Burns C."/>
            <person name="Canback B."/>
            <person name="Casselton L.A."/>
            <person name="Cheng C.K."/>
            <person name="Deng J."/>
            <person name="Dietrich F.S."/>
            <person name="Fargo D.C."/>
            <person name="Farman M.L."/>
            <person name="Gathman A.C."/>
            <person name="Goldberg J."/>
            <person name="Guigo R."/>
            <person name="Hoegger P.J."/>
            <person name="Hooker J.B."/>
            <person name="Huggins A."/>
            <person name="James T.Y."/>
            <person name="Kamada T."/>
            <person name="Kilaru S."/>
            <person name="Kodira C."/>
            <person name="Kues U."/>
            <person name="Kupfer D."/>
            <person name="Kwan H.S."/>
            <person name="Lomsadze A."/>
            <person name="Li W."/>
            <person name="Lilly W.W."/>
            <person name="Ma L.J."/>
            <person name="Mackey A.J."/>
            <person name="Manning G."/>
            <person name="Martin F."/>
            <person name="Muraguchi H."/>
            <person name="Natvig D.O."/>
            <person name="Palmerini H."/>
            <person name="Ramesh M.A."/>
            <person name="Rehmeyer C.J."/>
            <person name="Roe B.A."/>
            <person name="Shenoy N."/>
            <person name="Stanke M."/>
            <person name="Ter-Hovhannisyan V."/>
            <person name="Tunlid A."/>
            <person name="Velagapudi R."/>
            <person name="Vision T.J."/>
            <person name="Zeng Q."/>
            <person name="Zolan M.E."/>
            <person name="Pukkila P.J."/>
        </authorList>
    </citation>
    <scope>NUCLEOTIDE SEQUENCE [LARGE SCALE GENOMIC DNA]</scope>
    <source>
        <strain evidence="3">Okayama-7 / 130 / ATCC MYA-4618 / FGSC 9003</strain>
    </source>
</reference>
<dbReference type="GeneID" id="6016804"/>
<dbReference type="OMA" id="FHEVICQ"/>
<organism evidence="2 3">
    <name type="scientific">Coprinopsis cinerea (strain Okayama-7 / 130 / ATCC MYA-4618 / FGSC 9003)</name>
    <name type="common">Inky cap fungus</name>
    <name type="synonym">Hormographiella aspergillata</name>
    <dbReference type="NCBI Taxonomy" id="240176"/>
    <lineage>
        <taxon>Eukaryota</taxon>
        <taxon>Fungi</taxon>
        <taxon>Dikarya</taxon>
        <taxon>Basidiomycota</taxon>
        <taxon>Agaricomycotina</taxon>
        <taxon>Agaricomycetes</taxon>
        <taxon>Agaricomycetidae</taxon>
        <taxon>Agaricales</taxon>
        <taxon>Agaricineae</taxon>
        <taxon>Psathyrellaceae</taxon>
        <taxon>Coprinopsis</taxon>
    </lineage>
</organism>
<dbReference type="Proteomes" id="UP000001861">
    <property type="component" value="Unassembled WGS sequence"/>
</dbReference>
<feature type="domain" description="G" evidence="1">
    <location>
        <begin position="10"/>
        <end position="110"/>
    </location>
</feature>
<dbReference type="InterPro" id="IPR027417">
    <property type="entry name" value="P-loop_NTPase"/>
</dbReference>
<dbReference type="InParanoid" id="A8PBF7"/>
<dbReference type="AlphaFoldDB" id="A8PBF7"/>
<dbReference type="Pfam" id="PF01926">
    <property type="entry name" value="MMR_HSR1"/>
    <property type="match status" value="1"/>
</dbReference>
<evidence type="ECO:0000313" key="2">
    <source>
        <dbReference type="EMBL" id="EAU81619.1"/>
    </source>
</evidence>
<dbReference type="CDD" id="cd00882">
    <property type="entry name" value="Ras_like_GTPase"/>
    <property type="match status" value="1"/>
</dbReference>
<dbReference type="eggNOG" id="ENOG502TDJP">
    <property type="taxonomic scope" value="Eukaryota"/>
</dbReference>
<sequence length="273" mass="31561">MQVDVPPRNIVLFGESGCGKSSIVNMLLEEERAQTSSSAVGCTGRSTPYRCNLRGHEFTIWDTCGLNEGEQGTIQDMQAVAALYHLLKKLQDGVSLLVFCMRAPRITDTAHKNWKLFREIVCQKRVPIVVSVTHLEKEEDMDNWWVENEREFRRYEMNPARDFGTGVACIVATKGKMKKGRFVYQEEYDESREKMKDLIVDNYLRVPWKVSPIQWFNEIVTTSYETDWCGNITKEIHETHRVEGQGIYELMSRWGVTKEEAVKIAQILEGRKK</sequence>
<dbReference type="STRING" id="240176.A8PBF7"/>
<dbReference type="KEGG" id="cci:CC1G_02635"/>
<dbReference type="RefSeq" id="XP_001840172.1">
    <property type="nucleotide sequence ID" value="XM_001840120.2"/>
</dbReference>
<accession>A8PBF7</accession>
<gene>
    <name evidence="2" type="ORF">CC1G_02635</name>
</gene>
<name>A8PBF7_COPC7</name>
<keyword evidence="3" id="KW-1185">Reference proteome</keyword>
<dbReference type="InterPro" id="IPR006073">
    <property type="entry name" value="GTP-bd"/>
</dbReference>
<protein>
    <recommendedName>
        <fullName evidence="1">G domain-containing protein</fullName>
    </recommendedName>
</protein>